<accession>A0A4R5F1S2</accession>
<proteinExistence type="predicted"/>
<sequence length="148" mass="16740">MRPWLRVLLGVSLALNLAVAGLAVGAAIRFGGPEKARAPQPLGAMLYRELPRQDRRALRDDNFGSRAERAERRRQDNAELDAALRAVPFDPERVAAFLDEQASRHHDLEQAMRKAWLHRVEGMSVAERAAYADRLAEAMARHEHKDKR</sequence>
<reference evidence="1 2" key="1">
    <citation type="submission" date="2019-03" db="EMBL/GenBank/DDBJ databases">
        <authorList>
            <person name="Zhang S."/>
        </authorList>
    </citation>
    <scope>NUCLEOTIDE SEQUENCE [LARGE SCALE GENOMIC DNA]</scope>
    <source>
        <strain evidence="1 2">S4J41</strain>
    </source>
</reference>
<dbReference type="AlphaFoldDB" id="A0A4R5F1S2"/>
<protein>
    <submittedName>
        <fullName evidence="1">Periplasmic heavy metal sensor</fullName>
    </submittedName>
</protein>
<evidence type="ECO:0000313" key="1">
    <source>
        <dbReference type="EMBL" id="TDE41252.1"/>
    </source>
</evidence>
<dbReference type="Proteomes" id="UP000294662">
    <property type="component" value="Unassembled WGS sequence"/>
</dbReference>
<comment type="caution">
    <text evidence="1">The sequence shown here is derived from an EMBL/GenBank/DDBJ whole genome shotgun (WGS) entry which is preliminary data.</text>
</comment>
<dbReference type="Pfam" id="PF13801">
    <property type="entry name" value="Metal_resist"/>
    <property type="match status" value="1"/>
</dbReference>
<dbReference type="InterPro" id="IPR025961">
    <property type="entry name" value="Metal_resist"/>
</dbReference>
<gene>
    <name evidence="1" type="ORF">E1B25_02095</name>
</gene>
<dbReference type="OrthoDB" id="7688532at2"/>
<organism evidence="1 2">
    <name type="scientific">Antarcticimicrobium sediminis</name>
    <dbReference type="NCBI Taxonomy" id="2546227"/>
    <lineage>
        <taxon>Bacteria</taxon>
        <taxon>Pseudomonadati</taxon>
        <taxon>Pseudomonadota</taxon>
        <taxon>Alphaproteobacteria</taxon>
        <taxon>Rhodobacterales</taxon>
        <taxon>Paracoccaceae</taxon>
        <taxon>Antarcticimicrobium</taxon>
    </lineage>
</organism>
<evidence type="ECO:0000313" key="2">
    <source>
        <dbReference type="Proteomes" id="UP000294662"/>
    </source>
</evidence>
<keyword evidence="2" id="KW-1185">Reference proteome</keyword>
<name>A0A4R5F1S2_9RHOB</name>
<dbReference type="EMBL" id="SMFP01000001">
    <property type="protein sequence ID" value="TDE41252.1"/>
    <property type="molecule type" value="Genomic_DNA"/>
</dbReference>